<dbReference type="SUPFAM" id="SSF50249">
    <property type="entry name" value="Nucleic acid-binding proteins"/>
    <property type="match status" value="1"/>
</dbReference>
<dbReference type="Gene3D" id="6.20.370.130">
    <property type="match status" value="1"/>
</dbReference>
<keyword evidence="6" id="KW-1185">Reference proteome</keyword>
<dbReference type="PRINTS" id="PR00050">
    <property type="entry name" value="COLDSHOCK"/>
</dbReference>
<dbReference type="InterPro" id="IPR050181">
    <property type="entry name" value="Cold_shock_domain"/>
</dbReference>
<evidence type="ECO:0000256" key="3">
    <source>
        <dbReference type="RuleBase" id="RU000408"/>
    </source>
</evidence>
<sequence length="68" mass="7571">MLTGKVKWFNTEKGYGFIIDADGKDVFVHYSSIQADGFKNLEEGQTVSYDLVETDRGPQANNVKVIGE</sequence>
<dbReference type="EMBL" id="JALBUS010000005">
    <property type="protein sequence ID" value="MDX8417154.1"/>
    <property type="molecule type" value="Genomic_DNA"/>
</dbReference>
<proteinExistence type="predicted"/>
<dbReference type="InterPro" id="IPR012340">
    <property type="entry name" value="NA-bd_OB-fold"/>
</dbReference>
<name>A0ABU4WKR7_9FIRM</name>
<keyword evidence="2" id="KW-0963">Cytoplasm</keyword>
<protein>
    <submittedName>
        <fullName evidence="5">Cold-shock protein</fullName>
    </submittedName>
</protein>
<dbReference type="PROSITE" id="PS51857">
    <property type="entry name" value="CSD_2"/>
    <property type="match status" value="1"/>
</dbReference>
<dbReference type="Pfam" id="PF00313">
    <property type="entry name" value="CSD"/>
    <property type="match status" value="1"/>
</dbReference>
<dbReference type="Proteomes" id="UP001285244">
    <property type="component" value="Unassembled WGS sequence"/>
</dbReference>
<dbReference type="PIRSF" id="PIRSF002599">
    <property type="entry name" value="Cold_shock_A"/>
    <property type="match status" value="1"/>
</dbReference>
<feature type="domain" description="CSD" evidence="4">
    <location>
        <begin position="1"/>
        <end position="65"/>
    </location>
</feature>
<gene>
    <name evidence="5" type="ORF">MOZ64_04780</name>
</gene>
<evidence type="ECO:0000259" key="4">
    <source>
        <dbReference type="PROSITE" id="PS51857"/>
    </source>
</evidence>
<dbReference type="InterPro" id="IPR012156">
    <property type="entry name" value="Cold_shock_CspA"/>
</dbReference>
<dbReference type="Gene3D" id="2.40.50.140">
    <property type="entry name" value="Nucleic acid-binding proteins"/>
    <property type="match status" value="1"/>
</dbReference>
<evidence type="ECO:0000313" key="5">
    <source>
        <dbReference type="EMBL" id="MDX8417154.1"/>
    </source>
</evidence>
<comment type="subcellular location">
    <subcellularLocation>
        <location evidence="1 3">Cytoplasm</location>
    </subcellularLocation>
</comment>
<comment type="caution">
    <text evidence="5">The sequence shown here is derived from an EMBL/GenBank/DDBJ whole genome shotgun (WGS) entry which is preliminary data.</text>
</comment>
<evidence type="ECO:0000256" key="1">
    <source>
        <dbReference type="ARBA" id="ARBA00004496"/>
    </source>
</evidence>
<reference evidence="5 6" key="1">
    <citation type="submission" date="2022-03" db="EMBL/GenBank/DDBJ databases">
        <title>Novel taxa within the pig intestine.</title>
        <authorList>
            <person name="Wylensek D."/>
            <person name="Bishof K."/>
            <person name="Afrizal A."/>
            <person name="Clavel T."/>
        </authorList>
    </citation>
    <scope>NUCLEOTIDE SEQUENCE [LARGE SCALE GENOMIC DNA]</scope>
    <source>
        <strain evidence="5 6">Cla-KB-P134</strain>
    </source>
</reference>
<dbReference type="InterPro" id="IPR019844">
    <property type="entry name" value="CSD_CS"/>
</dbReference>
<evidence type="ECO:0000256" key="2">
    <source>
        <dbReference type="ARBA" id="ARBA00022490"/>
    </source>
</evidence>
<dbReference type="RefSeq" id="WP_320325448.1">
    <property type="nucleotide sequence ID" value="NZ_JALBUS010000005.1"/>
</dbReference>
<accession>A0ABU4WKR7</accession>
<dbReference type="PANTHER" id="PTHR11544">
    <property type="entry name" value="COLD SHOCK DOMAIN CONTAINING PROTEINS"/>
    <property type="match status" value="1"/>
</dbReference>
<dbReference type="SMART" id="SM00357">
    <property type="entry name" value="CSP"/>
    <property type="match status" value="1"/>
</dbReference>
<evidence type="ECO:0000313" key="6">
    <source>
        <dbReference type="Proteomes" id="UP001285244"/>
    </source>
</evidence>
<dbReference type="InterPro" id="IPR002059">
    <property type="entry name" value="CSP_DNA-bd"/>
</dbReference>
<organism evidence="5 6">
    <name type="scientific">Absicoccus intestinalis</name>
    <dbReference type="NCBI Taxonomy" id="2926319"/>
    <lineage>
        <taxon>Bacteria</taxon>
        <taxon>Bacillati</taxon>
        <taxon>Bacillota</taxon>
        <taxon>Erysipelotrichia</taxon>
        <taxon>Erysipelotrichales</taxon>
        <taxon>Erysipelotrichaceae</taxon>
        <taxon>Absicoccus</taxon>
    </lineage>
</organism>
<dbReference type="InterPro" id="IPR011129">
    <property type="entry name" value="CSD"/>
</dbReference>
<dbReference type="CDD" id="cd04458">
    <property type="entry name" value="CSP_CDS"/>
    <property type="match status" value="1"/>
</dbReference>
<dbReference type="PROSITE" id="PS00352">
    <property type="entry name" value="CSD_1"/>
    <property type="match status" value="1"/>
</dbReference>